<dbReference type="RefSeq" id="WP_094362749.1">
    <property type="nucleotide sequence ID" value="NZ_NMVQ01000003.1"/>
</dbReference>
<keyword evidence="1" id="KW-1133">Transmembrane helix</keyword>
<feature type="domain" description="Predicted membrane protein YciQ-like C-terminal" evidence="4">
    <location>
        <begin position="294"/>
        <end position="517"/>
    </location>
</feature>
<dbReference type="Pfam" id="PF09972">
    <property type="entry name" value="DUF2207"/>
    <property type="match status" value="1"/>
</dbReference>
<reference evidence="5 6" key="1">
    <citation type="submission" date="2017-07" db="EMBL/GenBank/DDBJ databases">
        <title>Draft whole genome sequences of clinical Proprionibacteriaceae strains.</title>
        <authorList>
            <person name="Bernier A.-M."/>
            <person name="Bernard K."/>
            <person name="Domingo M.-C."/>
        </authorList>
    </citation>
    <scope>NUCLEOTIDE SEQUENCE [LARGE SCALE GENOMIC DNA]</scope>
    <source>
        <strain evidence="5 6">NML 130396</strain>
    </source>
</reference>
<evidence type="ECO:0008006" key="7">
    <source>
        <dbReference type="Google" id="ProtNLM"/>
    </source>
</evidence>
<feature type="transmembrane region" description="Helical" evidence="1">
    <location>
        <begin position="240"/>
        <end position="259"/>
    </location>
</feature>
<evidence type="ECO:0000256" key="2">
    <source>
        <dbReference type="SAM" id="SignalP"/>
    </source>
</evidence>
<feature type="signal peptide" evidence="2">
    <location>
        <begin position="1"/>
        <end position="34"/>
    </location>
</feature>
<evidence type="ECO:0000256" key="1">
    <source>
        <dbReference type="SAM" id="Phobius"/>
    </source>
</evidence>
<dbReference type="InterPro" id="IPR018702">
    <property type="entry name" value="DUF2207"/>
</dbReference>
<proteinExistence type="predicted"/>
<evidence type="ECO:0000259" key="4">
    <source>
        <dbReference type="Pfam" id="PF20990"/>
    </source>
</evidence>
<organism evidence="5 6">
    <name type="scientific">Enemella dayhoffiae</name>
    <dbReference type="NCBI Taxonomy" id="2016507"/>
    <lineage>
        <taxon>Bacteria</taxon>
        <taxon>Bacillati</taxon>
        <taxon>Actinomycetota</taxon>
        <taxon>Actinomycetes</taxon>
        <taxon>Propionibacteriales</taxon>
        <taxon>Propionibacteriaceae</taxon>
        <taxon>Enemella</taxon>
    </lineage>
</organism>
<dbReference type="Proteomes" id="UP000216311">
    <property type="component" value="Unassembled WGS sequence"/>
</dbReference>
<keyword evidence="2" id="KW-0732">Signal</keyword>
<name>A0A255H9W0_9ACTN</name>
<dbReference type="AlphaFoldDB" id="A0A255H9W0"/>
<feature type="domain" description="DUF2207" evidence="3">
    <location>
        <begin position="38"/>
        <end position="169"/>
    </location>
</feature>
<dbReference type="EMBL" id="NMVQ01000003">
    <property type="protein sequence ID" value="OYO24441.1"/>
    <property type="molecule type" value="Genomic_DNA"/>
</dbReference>
<protein>
    <recommendedName>
        <fullName evidence="7">Membrane protein DUF2207</fullName>
    </recommendedName>
</protein>
<feature type="transmembrane region" description="Helical" evidence="1">
    <location>
        <begin position="413"/>
        <end position="432"/>
    </location>
</feature>
<accession>A0A255H9W0</accession>
<gene>
    <name evidence="5" type="ORF">CGZ93_03345</name>
</gene>
<feature type="transmembrane region" description="Helical" evidence="1">
    <location>
        <begin position="438"/>
        <end position="456"/>
    </location>
</feature>
<comment type="caution">
    <text evidence="5">The sequence shown here is derived from an EMBL/GenBank/DDBJ whole genome shotgun (WGS) entry which is preliminary data.</text>
</comment>
<feature type="chain" id="PRO_5012490949" description="Membrane protein DUF2207" evidence="2">
    <location>
        <begin position="35"/>
        <end position="563"/>
    </location>
</feature>
<keyword evidence="1" id="KW-0472">Membrane</keyword>
<sequence length="563" mass="59712">MAHAQARTRRLLALLAAVLLAHLALFGAALPARAADKVTTYDADVIVAKDGSLEVKAVLTFDGAPATVTQRFSTREPLVNQREYVLHVSDLRATAGGKDVGQVHSEKDHSMITVNPGGARQVELSYKVKGATVKAPGGGTLVRWDVLQGLSVPVDQVTIELGLPAQFSDFKCVAGAPGAETSCSLAEGDPHGGLPRMSDGPRGQGEIVGVRVAFPAGAVTANEEIDELWTVGRAFTGTGVPLALALATLLLGGIALFVLHRRAGRDAHPSGDPIRIAEFAPVGEGTHEFKVGGEVLPGQVGTVADERVDPIDVTATIIDLAVRGHLLIVELPRRSEFAATDWKFHRLPGDESRLRPYEKALLDAIAPADGTEVLVSEIGPTISGSIPAVQNHLYDEMVEHGWYDRRPDSTRNVWNQAALVVLVLGVVLTGVLAAFTSFGLTGLAVVALGLGLAFVAQEMPARTEKGARLLAGLGALRQELASQPTDRMPKGREYHELSEVLPYAIVLGGADRWLAALVAADDDAEADPTDLSWYHGPDTWHLRDLPDSLGNFITTVSGNLFAR</sequence>
<keyword evidence="1" id="KW-0812">Transmembrane</keyword>
<keyword evidence="6" id="KW-1185">Reference proteome</keyword>
<dbReference type="OrthoDB" id="143710at2"/>
<dbReference type="InterPro" id="IPR048389">
    <property type="entry name" value="YciQ-like_C"/>
</dbReference>
<dbReference type="Pfam" id="PF20990">
    <property type="entry name" value="DUF2207_C"/>
    <property type="match status" value="1"/>
</dbReference>
<evidence type="ECO:0000313" key="5">
    <source>
        <dbReference type="EMBL" id="OYO24441.1"/>
    </source>
</evidence>
<evidence type="ECO:0000259" key="3">
    <source>
        <dbReference type="Pfam" id="PF09972"/>
    </source>
</evidence>
<evidence type="ECO:0000313" key="6">
    <source>
        <dbReference type="Proteomes" id="UP000216311"/>
    </source>
</evidence>